<dbReference type="InterPro" id="IPR036188">
    <property type="entry name" value="FAD/NAD-bd_sf"/>
</dbReference>
<dbReference type="PANTHER" id="PTHR13847">
    <property type="entry name" value="SARCOSINE DEHYDROGENASE-RELATED"/>
    <property type="match status" value="1"/>
</dbReference>
<feature type="domain" description="FAD dependent oxidoreductase" evidence="1">
    <location>
        <begin position="36"/>
        <end position="397"/>
    </location>
</feature>
<reference evidence="2" key="1">
    <citation type="submission" date="2020-05" db="EMBL/GenBank/DDBJ databases">
        <authorList>
            <person name="Chiriac C."/>
            <person name="Salcher M."/>
            <person name="Ghai R."/>
            <person name="Kavagutti S V."/>
        </authorList>
    </citation>
    <scope>NUCLEOTIDE SEQUENCE</scope>
</reference>
<organism evidence="2">
    <name type="scientific">freshwater metagenome</name>
    <dbReference type="NCBI Taxonomy" id="449393"/>
    <lineage>
        <taxon>unclassified sequences</taxon>
        <taxon>metagenomes</taxon>
        <taxon>ecological metagenomes</taxon>
    </lineage>
</organism>
<evidence type="ECO:0000313" key="2">
    <source>
        <dbReference type="EMBL" id="CAB4877391.1"/>
    </source>
</evidence>
<accession>A0A6J7E3P0</accession>
<dbReference type="PANTHER" id="PTHR13847:SF281">
    <property type="entry name" value="FAD DEPENDENT OXIDOREDUCTASE DOMAIN-CONTAINING PROTEIN"/>
    <property type="match status" value="1"/>
</dbReference>
<dbReference type="GO" id="GO:0005737">
    <property type="term" value="C:cytoplasm"/>
    <property type="evidence" value="ECO:0007669"/>
    <property type="project" value="TreeGrafter"/>
</dbReference>
<dbReference type="AlphaFoldDB" id="A0A6J7E3P0"/>
<dbReference type="SUPFAM" id="SSF51905">
    <property type="entry name" value="FAD/NAD(P)-binding domain"/>
    <property type="match status" value="1"/>
</dbReference>
<dbReference type="EMBL" id="CAFBLU010000017">
    <property type="protein sequence ID" value="CAB4877391.1"/>
    <property type="molecule type" value="Genomic_DNA"/>
</dbReference>
<dbReference type="Gene3D" id="3.50.50.60">
    <property type="entry name" value="FAD/NAD(P)-binding domain"/>
    <property type="match status" value="1"/>
</dbReference>
<dbReference type="Gene3D" id="3.30.9.10">
    <property type="entry name" value="D-Amino Acid Oxidase, subunit A, domain 2"/>
    <property type="match status" value="1"/>
</dbReference>
<proteinExistence type="predicted"/>
<name>A0A6J7E3P0_9ZZZZ</name>
<dbReference type="InterPro" id="IPR006076">
    <property type="entry name" value="FAD-dep_OxRdtase"/>
</dbReference>
<evidence type="ECO:0000259" key="1">
    <source>
        <dbReference type="Pfam" id="PF01266"/>
    </source>
</evidence>
<gene>
    <name evidence="2" type="ORF">UFOPK3444_01101</name>
</gene>
<sequence length="470" mass="49852">MSVVRHDAHGWWLADVWGDRAPDQLPALDSEIDASVVIVGGGFVGMWTALGLAKEIDPESIVVLDWEICGTGPSGRNGGFCDTLVHATPRLVERAGPEAARRLLGASENAVDLIGSWAQTQGADIWFRKAGQLIINSGRGQEGDWNEAVDSVRALGRPDALTPMSQAQVADRCSSPVFGDGAFAPATATVNPARLSMALRSALLNLGVRVFEGTRALSVSSSEAGVRVTTEHGSIRARSGVLAAGAASASFPGLRREVTLTSSHIVMTEPVPDLLASAGWTGGEAITDARTLVHYFRTTPDGRILFGWGGGRIARGERSGDRESVDSDVIAQVTKDLARFFPGVEGARLDHAWGGPIDASPTHLPALRRFAPNWIAAFGFTGNGVGPSRLLGDAIVDEIGGRFDLSHAVRPLLVENPVLVPPEPFRQWGGSAIRRSLDRVERAGESGRRAPRLSRLVAGIPSLLGYRIGR</sequence>
<dbReference type="Pfam" id="PF01266">
    <property type="entry name" value="DAO"/>
    <property type="match status" value="1"/>
</dbReference>
<protein>
    <submittedName>
        <fullName evidence="2">Unannotated protein</fullName>
    </submittedName>
</protein>